<dbReference type="STRING" id="306540.SAMN05421839_12825"/>
<dbReference type="Proteomes" id="UP000321547">
    <property type="component" value="Unassembled WGS sequence"/>
</dbReference>
<evidence type="ECO:0000259" key="5">
    <source>
        <dbReference type="PROSITE" id="PS50968"/>
    </source>
</evidence>
<feature type="domain" description="Lipoyl-binding" evidence="5">
    <location>
        <begin position="22"/>
        <end position="104"/>
    </location>
</feature>
<evidence type="ECO:0000256" key="3">
    <source>
        <dbReference type="HAMAP-Rule" id="MF_00272"/>
    </source>
</evidence>
<accession>A0A1I5RC88</accession>
<dbReference type="Pfam" id="PF01597">
    <property type="entry name" value="GCV_H"/>
    <property type="match status" value="1"/>
</dbReference>
<evidence type="ECO:0000313" key="6">
    <source>
        <dbReference type="EMBL" id="GEM02304.1"/>
    </source>
</evidence>
<comment type="function">
    <text evidence="3">The glycine cleavage system catalyzes the degradation of glycine. The H protein shuttles the methylamine group of glycine from the P protein to the T protein.</text>
</comment>
<dbReference type="SUPFAM" id="SSF51230">
    <property type="entry name" value="Single hybrid motif"/>
    <property type="match status" value="1"/>
</dbReference>
<dbReference type="HAMAP" id="MF_00272">
    <property type="entry name" value="GcvH"/>
    <property type="match status" value="1"/>
</dbReference>
<gene>
    <name evidence="3 6" type="primary">gcvH</name>
    <name evidence="6" type="ORF">HHA03_18360</name>
    <name evidence="7" type="ORF">SAMN05421839_12825</name>
</gene>
<evidence type="ECO:0000313" key="8">
    <source>
        <dbReference type="Proteomes" id="UP000242243"/>
    </source>
</evidence>
<dbReference type="PROSITE" id="PS00189">
    <property type="entry name" value="LIPOYL"/>
    <property type="match status" value="1"/>
</dbReference>
<dbReference type="GO" id="GO:0019464">
    <property type="term" value="P:glycine decarboxylation via glycine cleavage system"/>
    <property type="evidence" value="ECO:0007669"/>
    <property type="project" value="UniProtKB-UniRule"/>
</dbReference>
<feature type="modified residue" description="N6-lipoyllysine" evidence="3 4">
    <location>
        <position position="63"/>
    </location>
</feature>
<dbReference type="InterPro" id="IPR000089">
    <property type="entry name" value="Biotin_lipoyl"/>
</dbReference>
<dbReference type="NCBIfam" id="NF002270">
    <property type="entry name" value="PRK01202.1"/>
    <property type="match status" value="1"/>
</dbReference>
<dbReference type="InterPro" id="IPR033753">
    <property type="entry name" value="GCV_H/Fam206"/>
</dbReference>
<dbReference type="AlphaFoldDB" id="A0A1I5RC88"/>
<dbReference type="GO" id="GO:0005829">
    <property type="term" value="C:cytosol"/>
    <property type="evidence" value="ECO:0007669"/>
    <property type="project" value="TreeGrafter"/>
</dbReference>
<dbReference type="Proteomes" id="UP000242243">
    <property type="component" value="Unassembled WGS sequence"/>
</dbReference>
<dbReference type="GO" id="GO:0009249">
    <property type="term" value="P:protein lipoylation"/>
    <property type="evidence" value="ECO:0007669"/>
    <property type="project" value="UniProtKB-UniRule"/>
</dbReference>
<evidence type="ECO:0000256" key="4">
    <source>
        <dbReference type="PIRSR" id="PIRSR617453-50"/>
    </source>
</evidence>
<dbReference type="EMBL" id="BJWI01000031">
    <property type="protein sequence ID" value="GEM02304.1"/>
    <property type="molecule type" value="Genomic_DNA"/>
</dbReference>
<dbReference type="NCBIfam" id="TIGR00527">
    <property type="entry name" value="gcvH"/>
    <property type="match status" value="1"/>
</dbReference>
<dbReference type="EMBL" id="FOXC01000028">
    <property type="protein sequence ID" value="SFP55586.1"/>
    <property type="molecule type" value="Genomic_DNA"/>
</dbReference>
<name>A0A1I5RC88_9BACI</name>
<proteinExistence type="inferred from homology"/>
<keyword evidence="9" id="KW-1185">Reference proteome</keyword>
<dbReference type="GO" id="GO:0005960">
    <property type="term" value="C:glycine cleavage complex"/>
    <property type="evidence" value="ECO:0007669"/>
    <property type="project" value="InterPro"/>
</dbReference>
<organism evidence="7 8">
    <name type="scientific">Halolactibacillus halophilus</name>
    <dbReference type="NCBI Taxonomy" id="306540"/>
    <lineage>
        <taxon>Bacteria</taxon>
        <taxon>Bacillati</taxon>
        <taxon>Bacillota</taxon>
        <taxon>Bacilli</taxon>
        <taxon>Bacillales</taxon>
        <taxon>Bacillaceae</taxon>
        <taxon>Halolactibacillus</taxon>
    </lineage>
</organism>
<comment type="similarity">
    <text evidence="1 3">Belongs to the GcvH family.</text>
</comment>
<dbReference type="PANTHER" id="PTHR11715:SF3">
    <property type="entry name" value="GLYCINE CLEAVAGE SYSTEM H PROTEIN-RELATED"/>
    <property type="match status" value="1"/>
</dbReference>
<dbReference type="InterPro" id="IPR011053">
    <property type="entry name" value="Single_hybrid_motif"/>
</dbReference>
<sequence length="146" mass="16391">MALPKDYYYTDEHVWLNIEDDLVRVGVTDYAQDELGDVVFAEISEAGETVKANETFGNVESVKTVSELYAPINGEIVKVNDVLEDKPELINLSPYDKGWLIVIKPDDIDDVKALMTSDAYNDFLRGISEDHVALNLSHINDIDLTK</sequence>
<comment type="function">
    <text evidence="3">Is also involved in protein lipoylation via its role as an octanoyl/lipoyl carrier protein intermediate.</text>
</comment>
<dbReference type="InterPro" id="IPR003016">
    <property type="entry name" value="2-oxoA_DH_lipoyl-BS"/>
</dbReference>
<comment type="subunit">
    <text evidence="3">The glycine cleavage system is composed of four proteins: P, T, L and H.</text>
</comment>
<dbReference type="InterPro" id="IPR002930">
    <property type="entry name" value="GCV_H"/>
</dbReference>
<keyword evidence="2 3" id="KW-0450">Lipoyl</keyword>
<reference evidence="7 8" key="1">
    <citation type="submission" date="2016-10" db="EMBL/GenBank/DDBJ databases">
        <authorList>
            <person name="de Groot N.N."/>
        </authorList>
    </citation>
    <scope>NUCLEOTIDE SEQUENCE [LARGE SCALE GENOMIC DNA]</scope>
    <source>
        <strain evidence="7 8">DSM 17073</strain>
    </source>
</reference>
<dbReference type="OrthoDB" id="9796712at2"/>
<dbReference type="PANTHER" id="PTHR11715">
    <property type="entry name" value="GLYCINE CLEAVAGE SYSTEM H PROTEIN"/>
    <property type="match status" value="1"/>
</dbReference>
<evidence type="ECO:0000256" key="2">
    <source>
        <dbReference type="ARBA" id="ARBA00022823"/>
    </source>
</evidence>
<dbReference type="InterPro" id="IPR017453">
    <property type="entry name" value="GCV_H_sub"/>
</dbReference>
<dbReference type="PROSITE" id="PS50968">
    <property type="entry name" value="BIOTINYL_LIPOYL"/>
    <property type="match status" value="1"/>
</dbReference>
<reference evidence="6 9" key="2">
    <citation type="submission" date="2019-07" db="EMBL/GenBank/DDBJ databases">
        <title>Whole genome shotgun sequence of Halolactibacillus halophilus NBRC 100868.</title>
        <authorList>
            <person name="Hosoyama A."/>
            <person name="Uohara A."/>
            <person name="Ohji S."/>
            <person name="Ichikawa N."/>
        </authorList>
    </citation>
    <scope>NUCLEOTIDE SEQUENCE [LARGE SCALE GENOMIC DNA]</scope>
    <source>
        <strain evidence="6 9">NBRC 100868</strain>
    </source>
</reference>
<comment type="cofactor">
    <cofactor evidence="3">
        <name>(R)-lipoate</name>
        <dbReference type="ChEBI" id="CHEBI:83088"/>
    </cofactor>
    <text evidence="3">Binds 1 lipoyl cofactor covalently.</text>
</comment>
<evidence type="ECO:0000313" key="7">
    <source>
        <dbReference type="EMBL" id="SFP55586.1"/>
    </source>
</evidence>
<protein>
    <recommendedName>
        <fullName evidence="3">Glycine cleavage system H protein</fullName>
    </recommendedName>
    <alternativeName>
        <fullName evidence="3">Octanoyl/lipoyl carrier protein</fullName>
    </alternativeName>
</protein>
<dbReference type="Gene3D" id="2.40.50.100">
    <property type="match status" value="1"/>
</dbReference>
<evidence type="ECO:0000256" key="1">
    <source>
        <dbReference type="ARBA" id="ARBA00009249"/>
    </source>
</evidence>
<evidence type="ECO:0000313" key="9">
    <source>
        <dbReference type="Proteomes" id="UP000321547"/>
    </source>
</evidence>
<dbReference type="CDD" id="cd06848">
    <property type="entry name" value="GCS_H"/>
    <property type="match status" value="1"/>
</dbReference>
<dbReference type="RefSeq" id="WP_089832865.1">
    <property type="nucleotide sequence ID" value="NZ_BJWI01000031.1"/>
</dbReference>